<feature type="compositionally biased region" description="Polar residues" evidence="1">
    <location>
        <begin position="1"/>
        <end position="21"/>
    </location>
</feature>
<dbReference type="EMBL" id="CM018050">
    <property type="protein sequence ID" value="KAA8517671.1"/>
    <property type="molecule type" value="Genomic_DNA"/>
</dbReference>
<evidence type="ECO:0000256" key="1">
    <source>
        <dbReference type="SAM" id="MobiDB-lite"/>
    </source>
</evidence>
<protein>
    <submittedName>
        <fullName evidence="2">Uncharacterized protein</fullName>
    </submittedName>
</protein>
<dbReference type="Proteomes" id="UP000325577">
    <property type="component" value="Linkage Group LG7"/>
</dbReference>
<dbReference type="AlphaFoldDB" id="A0A5J4ZKB5"/>
<proteinExistence type="predicted"/>
<evidence type="ECO:0000313" key="3">
    <source>
        <dbReference type="Proteomes" id="UP000325577"/>
    </source>
</evidence>
<accession>A0A5J4ZKB5</accession>
<feature type="region of interest" description="Disordered" evidence="1">
    <location>
        <begin position="1"/>
        <end position="37"/>
    </location>
</feature>
<organism evidence="2 3">
    <name type="scientific">Nyssa sinensis</name>
    <dbReference type="NCBI Taxonomy" id="561372"/>
    <lineage>
        <taxon>Eukaryota</taxon>
        <taxon>Viridiplantae</taxon>
        <taxon>Streptophyta</taxon>
        <taxon>Embryophyta</taxon>
        <taxon>Tracheophyta</taxon>
        <taxon>Spermatophyta</taxon>
        <taxon>Magnoliopsida</taxon>
        <taxon>eudicotyledons</taxon>
        <taxon>Gunneridae</taxon>
        <taxon>Pentapetalae</taxon>
        <taxon>asterids</taxon>
        <taxon>Cornales</taxon>
        <taxon>Nyssaceae</taxon>
        <taxon>Nyssa</taxon>
    </lineage>
</organism>
<name>A0A5J4ZKB5_9ASTE</name>
<reference evidence="2 3" key="1">
    <citation type="submission" date="2019-09" db="EMBL/GenBank/DDBJ databases">
        <title>A chromosome-level genome assembly of the Chinese tupelo Nyssa sinensis.</title>
        <authorList>
            <person name="Yang X."/>
            <person name="Kang M."/>
            <person name="Yang Y."/>
            <person name="Xiong H."/>
            <person name="Wang M."/>
            <person name="Zhang Z."/>
            <person name="Wang Z."/>
            <person name="Wu H."/>
            <person name="Ma T."/>
            <person name="Liu J."/>
            <person name="Xi Z."/>
        </authorList>
    </citation>
    <scope>NUCLEOTIDE SEQUENCE [LARGE SCALE GENOMIC DNA]</scope>
    <source>
        <strain evidence="2">J267</strain>
        <tissue evidence="2">Leaf</tissue>
    </source>
</reference>
<keyword evidence="3" id="KW-1185">Reference proteome</keyword>
<evidence type="ECO:0000313" key="2">
    <source>
        <dbReference type="EMBL" id="KAA8517671.1"/>
    </source>
</evidence>
<gene>
    <name evidence="2" type="ORF">F0562_015145</name>
</gene>
<sequence length="160" mass="18394">METVQQPATTQNAPTDSQSSPIAEVEDEQKPQRIRKRPTWMTDYETHVNQFSSRTHHGHNLQTQIRVSEELRREPKLLVVQVLQLPSKTPLDISETNTNTREIQGNIKRVVELAASSVEVVFGLLREEIPGFGEEFEDRILDDVFEVLKERQENGSARVY</sequence>